<protein>
    <submittedName>
        <fullName evidence="2">Uncharacterized protein</fullName>
    </submittedName>
</protein>
<evidence type="ECO:0000256" key="1">
    <source>
        <dbReference type="SAM" id="MobiDB-lite"/>
    </source>
</evidence>
<dbReference type="OrthoDB" id="3267335at2759"/>
<dbReference type="InParanoid" id="A0A2H3DZW8"/>
<dbReference type="STRING" id="47427.A0A2H3DZW8"/>
<proteinExistence type="predicted"/>
<dbReference type="AlphaFoldDB" id="A0A2H3DZW8"/>
<feature type="region of interest" description="Disordered" evidence="1">
    <location>
        <begin position="173"/>
        <end position="193"/>
    </location>
</feature>
<dbReference type="Proteomes" id="UP000217790">
    <property type="component" value="Unassembled WGS sequence"/>
</dbReference>
<dbReference type="EMBL" id="KZ293646">
    <property type="protein sequence ID" value="PBL00746.1"/>
    <property type="molecule type" value="Genomic_DNA"/>
</dbReference>
<organism evidence="2 3">
    <name type="scientific">Armillaria gallica</name>
    <name type="common">Bulbous honey fungus</name>
    <name type="synonym">Armillaria bulbosa</name>
    <dbReference type="NCBI Taxonomy" id="47427"/>
    <lineage>
        <taxon>Eukaryota</taxon>
        <taxon>Fungi</taxon>
        <taxon>Dikarya</taxon>
        <taxon>Basidiomycota</taxon>
        <taxon>Agaricomycotina</taxon>
        <taxon>Agaricomycetes</taxon>
        <taxon>Agaricomycetidae</taxon>
        <taxon>Agaricales</taxon>
        <taxon>Marasmiineae</taxon>
        <taxon>Physalacriaceae</taxon>
        <taxon>Armillaria</taxon>
    </lineage>
</organism>
<keyword evidence="3" id="KW-1185">Reference proteome</keyword>
<sequence length="313" mass="32993">MQTMVLVHRRQLFSTAFTYVLITLFAFMHLQCAEAGQYFTSGLSIINSPSPNSPGHAGSTLPISIDVSGDGKLPDDSSFSLLEIYLVSSETNINLTVVSGTDFLSQESGSVRHENFMIPTCIKAGNYNLTFYETSQIEGKPFFIITPIPLPIENSSPSSSSCTDGVNALQDQPQVFSAPPESPLPAGETSGSSIATSPLSSIAASSLSSIAASPLSTITVSEGVSFTFPTTITVTPTQTPTTVVVVSESVTTIITTDNHQSTVTTTSTEKWSTTAVMQPSDLSGFVPVNDGHGISPSWTLAYGILFGALIQLC</sequence>
<evidence type="ECO:0000313" key="2">
    <source>
        <dbReference type="EMBL" id="PBL00746.1"/>
    </source>
</evidence>
<reference evidence="3" key="1">
    <citation type="journal article" date="2017" name="Nat. Ecol. Evol.">
        <title>Genome expansion and lineage-specific genetic innovations in the forest pathogenic fungi Armillaria.</title>
        <authorList>
            <person name="Sipos G."/>
            <person name="Prasanna A.N."/>
            <person name="Walter M.C."/>
            <person name="O'Connor E."/>
            <person name="Balint B."/>
            <person name="Krizsan K."/>
            <person name="Kiss B."/>
            <person name="Hess J."/>
            <person name="Varga T."/>
            <person name="Slot J."/>
            <person name="Riley R."/>
            <person name="Boka B."/>
            <person name="Rigling D."/>
            <person name="Barry K."/>
            <person name="Lee J."/>
            <person name="Mihaltcheva S."/>
            <person name="LaButti K."/>
            <person name="Lipzen A."/>
            <person name="Waldron R."/>
            <person name="Moloney N.M."/>
            <person name="Sperisen C."/>
            <person name="Kredics L."/>
            <person name="Vagvoelgyi C."/>
            <person name="Patrignani A."/>
            <person name="Fitzpatrick D."/>
            <person name="Nagy I."/>
            <person name="Doyle S."/>
            <person name="Anderson J.B."/>
            <person name="Grigoriev I.V."/>
            <person name="Gueldener U."/>
            <person name="Muensterkoetter M."/>
            <person name="Nagy L.G."/>
        </authorList>
    </citation>
    <scope>NUCLEOTIDE SEQUENCE [LARGE SCALE GENOMIC DNA]</scope>
    <source>
        <strain evidence="3">Ar21-2</strain>
    </source>
</reference>
<gene>
    <name evidence="2" type="ORF">ARMGADRAFT_1160035</name>
</gene>
<evidence type="ECO:0000313" key="3">
    <source>
        <dbReference type="Proteomes" id="UP000217790"/>
    </source>
</evidence>
<dbReference type="OMA" id="YEGSHIN"/>
<accession>A0A2H3DZW8</accession>
<name>A0A2H3DZW8_ARMGA</name>